<organism evidence="2 3">
    <name type="scientific">Streptomyces poonensis</name>
    <dbReference type="NCBI Taxonomy" id="68255"/>
    <lineage>
        <taxon>Bacteria</taxon>
        <taxon>Bacillati</taxon>
        <taxon>Actinomycetota</taxon>
        <taxon>Actinomycetes</taxon>
        <taxon>Kitasatosporales</taxon>
        <taxon>Streptomycetaceae</taxon>
        <taxon>Streptomyces</taxon>
    </lineage>
</organism>
<keyword evidence="3" id="KW-1185">Reference proteome</keyword>
<feature type="region of interest" description="Disordered" evidence="1">
    <location>
        <begin position="13"/>
        <end position="91"/>
    </location>
</feature>
<evidence type="ECO:0000313" key="2">
    <source>
        <dbReference type="EMBL" id="GGY98168.1"/>
    </source>
</evidence>
<sequence length="91" mass="9783">MSAIGLAEFVPDKLTSTSWSVGPVRGRTPQRADDQGADDQGADDQRADDQKAVDEVDEVVVRGHRAQELGTEGAHDPHRRVAARAVPQDVP</sequence>
<dbReference type="AlphaFoldDB" id="A0A918PC30"/>
<accession>A0A918PC30</accession>
<gene>
    <name evidence="2" type="ORF">GCM10010365_15910</name>
</gene>
<evidence type="ECO:0000256" key="1">
    <source>
        <dbReference type="SAM" id="MobiDB-lite"/>
    </source>
</evidence>
<evidence type="ECO:0000313" key="3">
    <source>
        <dbReference type="Proteomes" id="UP000622166"/>
    </source>
</evidence>
<proteinExistence type="predicted"/>
<reference evidence="2" key="1">
    <citation type="journal article" date="2014" name="Int. J. Syst. Evol. Microbiol.">
        <title>Complete genome sequence of Corynebacterium casei LMG S-19264T (=DSM 44701T), isolated from a smear-ripened cheese.</title>
        <authorList>
            <consortium name="US DOE Joint Genome Institute (JGI-PGF)"/>
            <person name="Walter F."/>
            <person name="Albersmeier A."/>
            <person name="Kalinowski J."/>
            <person name="Ruckert C."/>
        </authorList>
    </citation>
    <scope>NUCLEOTIDE SEQUENCE</scope>
    <source>
        <strain evidence="2">JCM 4815</strain>
    </source>
</reference>
<feature type="compositionally biased region" description="Basic and acidic residues" evidence="1">
    <location>
        <begin position="43"/>
        <end position="67"/>
    </location>
</feature>
<dbReference type="Proteomes" id="UP000622166">
    <property type="component" value="Unassembled WGS sequence"/>
</dbReference>
<dbReference type="EMBL" id="BMVW01000002">
    <property type="protein sequence ID" value="GGY98168.1"/>
    <property type="molecule type" value="Genomic_DNA"/>
</dbReference>
<comment type="caution">
    <text evidence="2">The sequence shown here is derived from an EMBL/GenBank/DDBJ whole genome shotgun (WGS) entry which is preliminary data.</text>
</comment>
<reference evidence="2" key="2">
    <citation type="submission" date="2020-09" db="EMBL/GenBank/DDBJ databases">
        <authorList>
            <person name="Sun Q."/>
            <person name="Ohkuma M."/>
        </authorList>
    </citation>
    <scope>NUCLEOTIDE SEQUENCE</scope>
    <source>
        <strain evidence="2">JCM 4815</strain>
    </source>
</reference>
<protein>
    <submittedName>
        <fullName evidence="2">Uncharacterized protein</fullName>
    </submittedName>
</protein>
<dbReference type="RefSeq" id="WP_189856717.1">
    <property type="nucleotide sequence ID" value="NZ_BMVW01000002.1"/>
</dbReference>
<name>A0A918PC30_9ACTN</name>